<proteinExistence type="predicted"/>
<gene>
    <name evidence="1" type="ORF">PSON_ATCC_30995.1.T0250293</name>
</gene>
<reference evidence="1" key="1">
    <citation type="submission" date="2021-01" db="EMBL/GenBank/DDBJ databases">
        <authorList>
            <consortium name="Genoscope - CEA"/>
            <person name="William W."/>
        </authorList>
    </citation>
    <scope>NUCLEOTIDE SEQUENCE</scope>
</reference>
<organism evidence="1 2">
    <name type="scientific">Paramecium sonneborni</name>
    <dbReference type="NCBI Taxonomy" id="65129"/>
    <lineage>
        <taxon>Eukaryota</taxon>
        <taxon>Sar</taxon>
        <taxon>Alveolata</taxon>
        <taxon>Ciliophora</taxon>
        <taxon>Intramacronucleata</taxon>
        <taxon>Oligohymenophorea</taxon>
        <taxon>Peniculida</taxon>
        <taxon>Parameciidae</taxon>
        <taxon>Paramecium</taxon>
    </lineage>
</organism>
<keyword evidence="2" id="KW-1185">Reference proteome</keyword>
<evidence type="ECO:0000313" key="2">
    <source>
        <dbReference type="Proteomes" id="UP000692954"/>
    </source>
</evidence>
<name>A0A8S1LRA8_9CILI</name>
<accession>A0A8S1LRA8</accession>
<protein>
    <submittedName>
        <fullName evidence="1">Uncharacterized protein</fullName>
    </submittedName>
</protein>
<evidence type="ECO:0000313" key="1">
    <source>
        <dbReference type="EMBL" id="CAD8069459.1"/>
    </source>
</evidence>
<dbReference type="Proteomes" id="UP000692954">
    <property type="component" value="Unassembled WGS sequence"/>
</dbReference>
<dbReference type="EMBL" id="CAJJDN010000025">
    <property type="protein sequence ID" value="CAD8069459.1"/>
    <property type="molecule type" value="Genomic_DNA"/>
</dbReference>
<sequence>MIKWRWKRFNQRRKDQEKSQERNLELKQQNLQYIFSDNFRVNMDPKKIMSKEIKRNKNDCIMSIINLTKNLQIIQRYCKKCQFSNKKNMLEVVKTCMGSHLIPLLLIMINQNHWY</sequence>
<dbReference type="AlphaFoldDB" id="A0A8S1LRA8"/>
<comment type="caution">
    <text evidence="1">The sequence shown here is derived from an EMBL/GenBank/DDBJ whole genome shotgun (WGS) entry which is preliminary data.</text>
</comment>